<dbReference type="Proteomes" id="UP001217963">
    <property type="component" value="Chromosome X"/>
</dbReference>
<evidence type="ECO:0000313" key="4">
    <source>
        <dbReference type="Proteomes" id="UP001217963"/>
    </source>
</evidence>
<organism evidence="1 3">
    <name type="scientific">Encephalitozoon hellem</name>
    <name type="common">Microsporidian parasite</name>
    <dbReference type="NCBI Taxonomy" id="27973"/>
    <lineage>
        <taxon>Eukaryota</taxon>
        <taxon>Fungi</taxon>
        <taxon>Fungi incertae sedis</taxon>
        <taxon>Microsporidia</taxon>
        <taxon>Unikaryonidae</taxon>
        <taxon>Encephalitozoon</taxon>
    </lineage>
</organism>
<dbReference type="Gene3D" id="1.25.10.10">
    <property type="entry name" value="Leucine-rich Repeat Variant"/>
    <property type="match status" value="1"/>
</dbReference>
<dbReference type="InterPro" id="IPR011989">
    <property type="entry name" value="ARM-like"/>
</dbReference>
<proteinExistence type="predicted"/>
<sequence length="1037" mass="119328">MVIRWKDKEAVLGGKRLMFEDEIINAGRFGRWAVVCTRTGIHFYGEEDMTLKRPIKAAFVKREGVYYQNRENSHVMFVSHPLEPEVFVFFDHGFSLKEVISGEMILEGAGGYLLKNVAIEKIDIQDVMGWSSCSDAADEINRARMLIAHKVGRGMRCLVEDYEGNGRHERGIGMDIVDYDSLMVGVHGNTALFIRPGSSRGGVKRSKLLSETSVRFETEAGCPIKYRMRISKDKWLEFLRINDTLFLGNEVVCSPIRRDLWPKSRLSRRWKQDYYKPFWRGINELERNVLSCYPKAMQRVFMSAFFQSKKKRFDLLEHTEDVVAEVDKVLEEWLAKCRSVWEFLDMGIPQIEGLKTVSMCKELISYTHASFAGSKDVLKMKYRRIIRCNLDAIVNLRYSDVMSLGYRVIYMEMKKGEVLRSTRPVRSVRKLCKIAEKHFGDPRVEEVLSLFDEKPIIFEIDEYDLENKREKGYILRMISNIGKAYLFCGLGAIKNRYGSEQLRFPIYKNGELGEIEIKESGWTDWPSFNYSVYRGCGLSSHDEATHDFIESRILEFTSTGVGNEFEVAGRVFAFGLQGRLGEIHPQGVARLVMPKHPVISMAVLAGTGISHIGKRDDILGKMYLHYLKSPQPLYIHVGCIVGLGMLYAGSGNVLIKNALQEEANREGVFKNEQYNRGNKIWYDYTYRVMASLSISMLYVKTSLDIFRFIELKDSFCELLANGIILFGSKQMRFRNRLRRSDANRPEEVLYSELFSLGLEMNEHLDSIVREVRTKAANASLHELYRLSGRMLYISVYMLYKGISPDFNGSLFKAIVDVCLLAERAMKSNDETKILFDTSLVALSLISNSSCNLDVIRILRRQIKATETGKSLSEKMDFFFTSSTCKQEVQLSMRYGDVERYKLCLGIVACGMGNLRIVTSYHLVFDVISTFFVCFPISPVDQEYFNMARYFLLLSLKVNPEGFRNTTSYLKQGNRRSKRKLRADMSRINKTFLKEYSEASDADKKFIIDVLTDFYEQYGGRDNLLDVEMLKNIACRIN</sequence>
<evidence type="ECO:0000313" key="2">
    <source>
        <dbReference type="EMBL" id="WEL39688.1"/>
    </source>
</evidence>
<reference evidence="1" key="1">
    <citation type="submission" date="2021-05" db="EMBL/GenBank/DDBJ databases">
        <title>Encephalitozoon hellem ATCC 50604 Complete Genome.</title>
        <authorList>
            <person name="Mascarenhas dos Santos A.C."/>
            <person name="Julian A.T."/>
            <person name="Pombert J.-F."/>
        </authorList>
    </citation>
    <scope>NUCLEOTIDE SEQUENCE</scope>
    <source>
        <strain evidence="1">ATCC 50604</strain>
    </source>
</reference>
<dbReference type="AlphaFoldDB" id="A0A9Q9FAF1"/>
<gene>
    <name evidence="1" type="ORF">GPU96_10g19890</name>
    <name evidence="2" type="ORF">PFJ87_10g01370</name>
</gene>
<protein>
    <submittedName>
        <fullName evidence="2">Anaphase-promoting complex subunit 1</fullName>
    </submittedName>
</protein>
<name>A0A9Q9FAF1_ENCHE</name>
<evidence type="ECO:0000313" key="3">
    <source>
        <dbReference type="Proteomes" id="UP001059546"/>
    </source>
</evidence>
<dbReference type="OrthoDB" id="26401at2759"/>
<dbReference type="EMBL" id="CP075156">
    <property type="protein sequence ID" value="UTX44197.1"/>
    <property type="molecule type" value="Genomic_DNA"/>
</dbReference>
<reference evidence="2 4" key="2">
    <citation type="submission" date="2023-02" db="EMBL/GenBank/DDBJ databases">
        <title>Encephalitozoon hellem ATCC 50451 complete genome.</title>
        <authorList>
            <person name="Mascarenhas dos Santos A.C."/>
            <person name="Julian A.T."/>
            <person name="Pombert J.-F."/>
        </authorList>
    </citation>
    <scope>NUCLEOTIDE SEQUENCE [LARGE SCALE GENOMIC DNA]</scope>
    <source>
        <strain evidence="2 4">ATCC 50451</strain>
    </source>
</reference>
<dbReference type="Proteomes" id="UP001059546">
    <property type="component" value="Chromosome X"/>
</dbReference>
<accession>A0A9Q9FAF1</accession>
<evidence type="ECO:0000313" key="1">
    <source>
        <dbReference type="EMBL" id="UTX44197.1"/>
    </source>
</evidence>
<dbReference type="EMBL" id="CP119071">
    <property type="protein sequence ID" value="WEL39688.1"/>
    <property type="molecule type" value="Genomic_DNA"/>
</dbReference>
<keyword evidence="4" id="KW-1185">Reference proteome</keyword>